<keyword evidence="2" id="KW-1185">Reference proteome</keyword>
<evidence type="ECO:0000313" key="2">
    <source>
        <dbReference type="Proteomes" id="UP001165101"/>
    </source>
</evidence>
<dbReference type="EMBL" id="BSXV01000350">
    <property type="protein sequence ID" value="GME88727.1"/>
    <property type="molecule type" value="Genomic_DNA"/>
</dbReference>
<accession>A0ACB5THJ1</accession>
<reference evidence="1" key="1">
    <citation type="submission" date="2023-04" db="EMBL/GenBank/DDBJ databases">
        <title>Candida boidinii NBRC 1967.</title>
        <authorList>
            <person name="Ichikawa N."/>
            <person name="Sato H."/>
            <person name="Tonouchi N."/>
        </authorList>
    </citation>
    <scope>NUCLEOTIDE SEQUENCE</scope>
    <source>
        <strain evidence="1">NBRC 1967</strain>
    </source>
</reference>
<evidence type="ECO:0000313" key="1">
    <source>
        <dbReference type="EMBL" id="GME88727.1"/>
    </source>
</evidence>
<gene>
    <name evidence="1" type="ORF">Cboi01_000105000</name>
</gene>
<name>A0ACB5THJ1_CANBO</name>
<dbReference type="Proteomes" id="UP001165101">
    <property type="component" value="Unassembled WGS sequence"/>
</dbReference>
<comment type="caution">
    <text evidence="1">The sequence shown here is derived from an EMBL/GenBank/DDBJ whole genome shotgun (WGS) entry which is preliminary data.</text>
</comment>
<organism evidence="1 2">
    <name type="scientific">Candida boidinii</name>
    <name type="common">Yeast</name>
    <dbReference type="NCBI Taxonomy" id="5477"/>
    <lineage>
        <taxon>Eukaryota</taxon>
        <taxon>Fungi</taxon>
        <taxon>Dikarya</taxon>
        <taxon>Ascomycota</taxon>
        <taxon>Saccharomycotina</taxon>
        <taxon>Pichiomycetes</taxon>
        <taxon>Pichiales</taxon>
        <taxon>Pichiaceae</taxon>
        <taxon>Ogataea</taxon>
        <taxon>Ogataea/Candida clade</taxon>
    </lineage>
</organism>
<proteinExistence type="predicted"/>
<sequence length="502" mass="56819">MALQKILRTPISYLDVTPMGRILNRFTKDTDVIDNEILDQLRWFLFAIGNGVGILILCIIYIPWFALSLPFLLFLYYIFTDIYTASSNDIKRMEAARRSMVFNNFGETLNGMATIKSYGENAINRFILKNVKYIDEMTEASMLSVSNQRCLAVYLSFVGTFFMFAITMLCCGGVFNVSASDTGLLVSNVMAVTNIFSFIVRSATLIENQMTSAERIEEYAFDLVEEAPVHTDYKMDKNNWPSKGEIEFNNVSMRYRPELPLSLLNLNLKINGNEKIGICGRTGAGKSTITSSLYRLVELSEGSIVIDGIDISKIGLFDLRSKLCIIPQDPILFNGTMRENLDPFKEKTDEELYMSLKRSGLIEVENDLQFQEILTGKTINKFSLNQKVEDGGENFSLGERQLIALARALVRQSKILILDEATSSVDYETDSKIQNTIATEFRHCTILCVAHRLKTILNYDKILVMDKGEAVEFDSPLNLYSNNTSIFRDMCNKSGIKENDFL</sequence>
<protein>
    <submittedName>
        <fullName evidence="1">Unnamed protein product</fullName>
    </submittedName>
</protein>